<dbReference type="InterPro" id="IPR011765">
    <property type="entry name" value="Pept_M16_N"/>
</dbReference>
<dbReference type="SUPFAM" id="SSF63411">
    <property type="entry name" value="LuxS/MPP-like metallohydrolase"/>
    <property type="match status" value="2"/>
</dbReference>
<comment type="caution">
    <text evidence="6">The sequence shown here is derived from an EMBL/GenBank/DDBJ whole genome shotgun (WGS) entry which is preliminary data.</text>
</comment>
<comment type="similarity">
    <text evidence="1 2">Belongs to the peptidase M16 family.</text>
</comment>
<feature type="compositionally biased region" description="Low complexity" evidence="3">
    <location>
        <begin position="226"/>
        <end position="248"/>
    </location>
</feature>
<dbReference type="Pfam" id="PF00675">
    <property type="entry name" value="Peptidase_M16"/>
    <property type="match status" value="1"/>
</dbReference>
<evidence type="ECO:0000259" key="4">
    <source>
        <dbReference type="Pfam" id="PF00675"/>
    </source>
</evidence>
<evidence type="ECO:0000259" key="5">
    <source>
        <dbReference type="Pfam" id="PF05193"/>
    </source>
</evidence>
<dbReference type="PANTHER" id="PTHR11851:SF49">
    <property type="entry name" value="MITOCHONDRIAL-PROCESSING PEPTIDASE SUBUNIT ALPHA"/>
    <property type="match status" value="1"/>
</dbReference>
<evidence type="ECO:0000313" key="7">
    <source>
        <dbReference type="Proteomes" id="UP001500984"/>
    </source>
</evidence>
<proteinExistence type="inferred from homology"/>
<protein>
    <submittedName>
        <fullName evidence="6">Pitrilysin family protein</fullName>
    </submittedName>
</protein>
<dbReference type="InterPro" id="IPR007863">
    <property type="entry name" value="Peptidase_M16_C"/>
</dbReference>
<dbReference type="InterPro" id="IPR011249">
    <property type="entry name" value="Metalloenz_LuxS/M16"/>
</dbReference>
<dbReference type="InterPro" id="IPR050361">
    <property type="entry name" value="MPP/UQCRC_Complex"/>
</dbReference>
<dbReference type="EMBL" id="BAAAPZ010000017">
    <property type="protein sequence ID" value="GAA2103224.1"/>
    <property type="molecule type" value="Genomic_DNA"/>
</dbReference>
<sequence length="441" mass="46977">MSTLLYAGEGSRIERSVLPGGIRVITETVPGLQSETVGVWVGSGSRHEAAGSEGSTHFLEHMLFKGTRTRSARDIARGLERTGGDSNALTAKEHTCYYARCLVADLDGVSELLWDMVLDSQLEPEEFERERGVIVEELAMAADDPTDQLYEDYEGLVFSGQPLGRPVGATREQILSLDHSVLLEHYGAAYAGPGLVFAAAGGATHEEVVEQVRRHSAAGLDGRGSGARPAGTEAAPEAADGAGAGPARFTPGLRTRVRTTEQQGLLLGAEGLPDGHEDRFVNIVLANLLGGGMSSRLFQTVREEHGLAYTVHTVLSEYSDAGTFAVYAGCAPEAADQVLELVARELRRVAEETPAADEVEDVVAQLAGSTVLGMESTAVRMNRIARHEMRGTPLLQPDELIARVRAVTPEAVREHAASVFAGPWALASVGPRGDLRVPRVL</sequence>
<gene>
    <name evidence="6" type="ORF">GCM10009823_27000</name>
</gene>
<accession>A0ABN2X2B3</accession>
<evidence type="ECO:0000256" key="1">
    <source>
        <dbReference type="ARBA" id="ARBA00007261"/>
    </source>
</evidence>
<name>A0ABN2X2B3_9MICO</name>
<dbReference type="PROSITE" id="PS00143">
    <property type="entry name" value="INSULINASE"/>
    <property type="match status" value="1"/>
</dbReference>
<evidence type="ECO:0000256" key="2">
    <source>
        <dbReference type="RuleBase" id="RU004447"/>
    </source>
</evidence>
<feature type="domain" description="Peptidase M16 N-terminal" evidence="4">
    <location>
        <begin position="23"/>
        <end position="168"/>
    </location>
</feature>
<evidence type="ECO:0000313" key="6">
    <source>
        <dbReference type="EMBL" id="GAA2103224.1"/>
    </source>
</evidence>
<feature type="domain" description="Peptidase M16 C-terminal" evidence="5">
    <location>
        <begin position="177"/>
        <end position="366"/>
    </location>
</feature>
<evidence type="ECO:0000256" key="3">
    <source>
        <dbReference type="SAM" id="MobiDB-lite"/>
    </source>
</evidence>
<keyword evidence="7" id="KW-1185">Reference proteome</keyword>
<dbReference type="Gene3D" id="3.30.830.10">
    <property type="entry name" value="Metalloenzyme, LuxS/M16 peptidase-like"/>
    <property type="match status" value="2"/>
</dbReference>
<organism evidence="6 7">
    <name type="scientific">Brevibacterium salitolerans</name>
    <dbReference type="NCBI Taxonomy" id="1403566"/>
    <lineage>
        <taxon>Bacteria</taxon>
        <taxon>Bacillati</taxon>
        <taxon>Actinomycetota</taxon>
        <taxon>Actinomycetes</taxon>
        <taxon>Micrococcales</taxon>
        <taxon>Brevibacteriaceae</taxon>
        <taxon>Brevibacterium</taxon>
    </lineage>
</organism>
<reference evidence="6 7" key="1">
    <citation type="journal article" date="2019" name="Int. J. Syst. Evol. Microbiol.">
        <title>The Global Catalogue of Microorganisms (GCM) 10K type strain sequencing project: providing services to taxonomists for standard genome sequencing and annotation.</title>
        <authorList>
            <consortium name="The Broad Institute Genomics Platform"/>
            <consortium name="The Broad Institute Genome Sequencing Center for Infectious Disease"/>
            <person name="Wu L."/>
            <person name="Ma J."/>
        </authorList>
    </citation>
    <scope>NUCLEOTIDE SEQUENCE [LARGE SCALE GENOMIC DNA]</scope>
    <source>
        <strain evidence="6 7">JCM 15900</strain>
    </source>
</reference>
<feature type="region of interest" description="Disordered" evidence="3">
    <location>
        <begin position="217"/>
        <end position="250"/>
    </location>
</feature>
<dbReference type="InterPro" id="IPR001431">
    <property type="entry name" value="Pept_M16_Zn_BS"/>
</dbReference>
<dbReference type="Proteomes" id="UP001500984">
    <property type="component" value="Unassembled WGS sequence"/>
</dbReference>
<dbReference type="Pfam" id="PF05193">
    <property type="entry name" value="Peptidase_M16_C"/>
    <property type="match status" value="1"/>
</dbReference>
<dbReference type="PANTHER" id="PTHR11851">
    <property type="entry name" value="METALLOPROTEASE"/>
    <property type="match status" value="1"/>
</dbReference>
<dbReference type="RefSeq" id="WP_291792449.1">
    <property type="nucleotide sequence ID" value="NZ_BAAAPZ010000017.1"/>
</dbReference>